<reference evidence="1 2" key="1">
    <citation type="journal article" date="2015" name="Nature">
        <title>rRNA introns, odd ribosomes, and small enigmatic genomes across a large radiation of phyla.</title>
        <authorList>
            <person name="Brown C.T."/>
            <person name="Hug L.A."/>
            <person name="Thomas B.C."/>
            <person name="Sharon I."/>
            <person name="Castelle C.J."/>
            <person name="Singh A."/>
            <person name="Wilkins M.J."/>
            <person name="Williams K.H."/>
            <person name="Banfield J.F."/>
        </authorList>
    </citation>
    <scope>NUCLEOTIDE SEQUENCE [LARGE SCALE GENOMIC DNA]</scope>
</reference>
<dbReference type="AlphaFoldDB" id="A0A0G1XPD9"/>
<dbReference type="Proteomes" id="UP000034711">
    <property type="component" value="Unassembled WGS sequence"/>
</dbReference>
<gene>
    <name evidence="1" type="ORF">UY77_C0015G0020</name>
</gene>
<name>A0A0G1XPD9_9BACT</name>
<comment type="caution">
    <text evidence="1">The sequence shown here is derived from an EMBL/GenBank/DDBJ whole genome shotgun (WGS) entry which is preliminary data.</text>
</comment>
<proteinExistence type="predicted"/>
<organism evidence="1 2">
    <name type="scientific">Candidatus Uhrbacteria bacterium GW2011_GWA2_53_10</name>
    <dbReference type="NCBI Taxonomy" id="1618980"/>
    <lineage>
        <taxon>Bacteria</taxon>
        <taxon>Candidatus Uhriibacteriota</taxon>
    </lineage>
</organism>
<evidence type="ECO:0000313" key="2">
    <source>
        <dbReference type="Proteomes" id="UP000034711"/>
    </source>
</evidence>
<dbReference type="EMBL" id="LCRI01000015">
    <property type="protein sequence ID" value="KKW32735.1"/>
    <property type="molecule type" value="Genomic_DNA"/>
</dbReference>
<accession>A0A0G1XPD9</accession>
<protein>
    <submittedName>
        <fullName evidence="1">Uncharacterized protein</fullName>
    </submittedName>
</protein>
<evidence type="ECO:0000313" key="1">
    <source>
        <dbReference type="EMBL" id="KKW32735.1"/>
    </source>
</evidence>
<sequence length="125" mass="14568">MTQEPLSYLYKEALAEYHLEHSPPTTEKPERSLFSRTRDRISANTQGLNHLPLLEAITLEAETLADALSSFELRGQITQLTEGLRRDRLHRRRVALQEQIRRAERAGDQTLVQQLIREYNESQEK</sequence>